<reference evidence="2 3" key="1">
    <citation type="submission" date="2019-12" db="EMBL/GenBank/DDBJ databases">
        <title>Auraticoccus cholistani sp. nov., an actinomycete isolated from soil of Cholistan desert.</title>
        <authorList>
            <person name="Cheema M.T."/>
        </authorList>
    </citation>
    <scope>NUCLEOTIDE SEQUENCE [LARGE SCALE GENOMIC DNA]</scope>
    <source>
        <strain evidence="2 3">F435</strain>
    </source>
</reference>
<sequence length="81" mass="8276">MISRLATTDAAEAAELVGTLTAAGWAADVVTEPADGGRQHVVQTDAPVELLQELVGEGGPRLEVSDPMSGVSAPVPPDEVR</sequence>
<dbReference type="RefSeq" id="WP_156609578.1">
    <property type="nucleotide sequence ID" value="NZ_WPCU01000005.1"/>
</dbReference>
<name>A0A6A9UWZ0_9ACTN</name>
<dbReference type="Proteomes" id="UP000435304">
    <property type="component" value="Unassembled WGS sequence"/>
</dbReference>
<evidence type="ECO:0000313" key="2">
    <source>
        <dbReference type="EMBL" id="MVA76162.1"/>
    </source>
</evidence>
<protein>
    <submittedName>
        <fullName evidence="2">Uncharacterized protein</fullName>
    </submittedName>
</protein>
<dbReference type="EMBL" id="WPCU01000005">
    <property type="protein sequence ID" value="MVA76162.1"/>
    <property type="molecule type" value="Genomic_DNA"/>
</dbReference>
<evidence type="ECO:0000256" key="1">
    <source>
        <dbReference type="SAM" id="MobiDB-lite"/>
    </source>
</evidence>
<accession>A0A6A9UWZ0</accession>
<feature type="region of interest" description="Disordered" evidence="1">
    <location>
        <begin position="59"/>
        <end position="81"/>
    </location>
</feature>
<gene>
    <name evidence="2" type="ORF">GC722_09015</name>
</gene>
<organism evidence="2 3">
    <name type="scientific">Auraticoccus cholistanensis</name>
    <dbReference type="NCBI Taxonomy" id="2656650"/>
    <lineage>
        <taxon>Bacteria</taxon>
        <taxon>Bacillati</taxon>
        <taxon>Actinomycetota</taxon>
        <taxon>Actinomycetes</taxon>
        <taxon>Propionibacteriales</taxon>
        <taxon>Propionibacteriaceae</taxon>
        <taxon>Auraticoccus</taxon>
    </lineage>
</organism>
<keyword evidence="3" id="KW-1185">Reference proteome</keyword>
<evidence type="ECO:0000313" key="3">
    <source>
        <dbReference type="Proteomes" id="UP000435304"/>
    </source>
</evidence>
<proteinExistence type="predicted"/>
<dbReference type="AlphaFoldDB" id="A0A6A9UWZ0"/>
<comment type="caution">
    <text evidence="2">The sequence shown here is derived from an EMBL/GenBank/DDBJ whole genome shotgun (WGS) entry which is preliminary data.</text>
</comment>